<keyword evidence="3" id="KW-0762">Sugar transport</keyword>
<proteinExistence type="predicted"/>
<keyword evidence="4" id="KW-0808">Transferase</keyword>
<keyword evidence="6" id="KW-0418">Kinase</keyword>
<reference evidence="9" key="1">
    <citation type="submission" date="2016-10" db="EMBL/GenBank/DDBJ databases">
        <authorList>
            <person name="Varghese N."/>
            <person name="Submissions S."/>
        </authorList>
    </citation>
    <scope>NUCLEOTIDE SEQUENCE [LARGE SCALE GENOMIC DNA]</scope>
    <source>
        <strain evidence="9">SP</strain>
    </source>
</reference>
<dbReference type="PROSITE" id="PS51099">
    <property type="entry name" value="PTS_EIIB_TYPE_2"/>
    <property type="match status" value="1"/>
</dbReference>
<keyword evidence="2" id="KW-0597">Phosphoprotein</keyword>
<evidence type="ECO:0000256" key="4">
    <source>
        <dbReference type="ARBA" id="ARBA00022679"/>
    </source>
</evidence>
<name>A0A1H3STP4_9BACI</name>
<dbReference type="InterPro" id="IPR013011">
    <property type="entry name" value="PTS_EIIB_2"/>
</dbReference>
<gene>
    <name evidence="8" type="ORF">SAMN05421736_11227</name>
</gene>
<keyword evidence="9" id="KW-1185">Reference proteome</keyword>
<dbReference type="AlphaFoldDB" id="A0A1H3STP4"/>
<keyword evidence="5" id="KW-0598">Phosphotransferase system</keyword>
<dbReference type="InterPro" id="IPR003501">
    <property type="entry name" value="PTS_EIIB_2/3"/>
</dbReference>
<dbReference type="PANTHER" id="PTHR30505">
    <property type="entry name" value="FRUCTOSE-LIKE PERMEASE"/>
    <property type="match status" value="1"/>
</dbReference>
<evidence type="ECO:0000256" key="1">
    <source>
        <dbReference type="ARBA" id="ARBA00022448"/>
    </source>
</evidence>
<evidence type="ECO:0000313" key="8">
    <source>
        <dbReference type="EMBL" id="SDZ41314.1"/>
    </source>
</evidence>
<dbReference type="InterPro" id="IPR003353">
    <property type="entry name" value="PTS_IIB_fruc"/>
</dbReference>
<dbReference type="InterPro" id="IPR050864">
    <property type="entry name" value="Bacterial_PTS_Sugar_Transport"/>
</dbReference>
<dbReference type="OrthoDB" id="9782569at2"/>
<dbReference type="GO" id="GO:0022877">
    <property type="term" value="F:protein-N(PI)-phosphohistidine-fructose phosphotransferase system transporter activity"/>
    <property type="evidence" value="ECO:0007669"/>
    <property type="project" value="InterPro"/>
</dbReference>
<sequence>MNIVGIAACTAGVAHTYIAKEKLMKAGESRGHQVIIETQGLAGTQDQLTADDIASADIVVIATDIKVKGKHRFSGKKIVEVPTGLVVKSPNKLVEKLEEIHREKKK</sequence>
<dbReference type="GO" id="GO:0090563">
    <property type="term" value="F:protein-phosphocysteine-sugar phosphotransferase activity"/>
    <property type="evidence" value="ECO:0007669"/>
    <property type="project" value="TreeGrafter"/>
</dbReference>
<evidence type="ECO:0000256" key="2">
    <source>
        <dbReference type="ARBA" id="ARBA00022553"/>
    </source>
</evidence>
<evidence type="ECO:0000256" key="6">
    <source>
        <dbReference type="ARBA" id="ARBA00022777"/>
    </source>
</evidence>
<dbReference type="GO" id="GO:0005886">
    <property type="term" value="C:plasma membrane"/>
    <property type="evidence" value="ECO:0007669"/>
    <property type="project" value="TreeGrafter"/>
</dbReference>
<accession>A0A1H3STP4</accession>
<dbReference type="NCBIfam" id="TIGR00829">
    <property type="entry name" value="FRU"/>
    <property type="match status" value="1"/>
</dbReference>
<dbReference type="Gene3D" id="3.40.50.2300">
    <property type="match status" value="1"/>
</dbReference>
<organism evidence="8 9">
    <name type="scientific">Evansella caseinilytica</name>
    <dbReference type="NCBI Taxonomy" id="1503961"/>
    <lineage>
        <taxon>Bacteria</taxon>
        <taxon>Bacillati</taxon>
        <taxon>Bacillota</taxon>
        <taxon>Bacilli</taxon>
        <taxon>Bacillales</taxon>
        <taxon>Bacillaceae</taxon>
        <taxon>Evansella</taxon>
    </lineage>
</organism>
<dbReference type="STRING" id="1503961.SAMN05421736_11227"/>
<dbReference type="SUPFAM" id="SSF52794">
    <property type="entry name" value="PTS system IIB component-like"/>
    <property type="match status" value="1"/>
</dbReference>
<protein>
    <submittedName>
        <fullName evidence="8">PTS system, fructose-specific IIB component</fullName>
    </submittedName>
</protein>
<dbReference type="EMBL" id="FNPI01000012">
    <property type="protein sequence ID" value="SDZ41314.1"/>
    <property type="molecule type" value="Genomic_DNA"/>
</dbReference>
<dbReference type="PANTHER" id="PTHR30505:SF0">
    <property type="entry name" value="FRUCTOSE-LIKE PTS SYSTEM EIIBC COMPONENT-RELATED"/>
    <property type="match status" value="1"/>
</dbReference>
<dbReference type="Proteomes" id="UP000198935">
    <property type="component" value="Unassembled WGS sequence"/>
</dbReference>
<keyword evidence="1" id="KW-0813">Transport</keyword>
<dbReference type="GO" id="GO:0016301">
    <property type="term" value="F:kinase activity"/>
    <property type="evidence" value="ECO:0007669"/>
    <property type="project" value="UniProtKB-KW"/>
</dbReference>
<evidence type="ECO:0000256" key="3">
    <source>
        <dbReference type="ARBA" id="ARBA00022597"/>
    </source>
</evidence>
<evidence type="ECO:0000313" key="9">
    <source>
        <dbReference type="Proteomes" id="UP000198935"/>
    </source>
</evidence>
<dbReference type="InterPro" id="IPR036095">
    <property type="entry name" value="PTS_EIIB-like_sf"/>
</dbReference>
<dbReference type="Pfam" id="PF02302">
    <property type="entry name" value="PTS_IIB"/>
    <property type="match status" value="1"/>
</dbReference>
<evidence type="ECO:0000259" key="7">
    <source>
        <dbReference type="PROSITE" id="PS51099"/>
    </source>
</evidence>
<dbReference type="CDD" id="cd05569">
    <property type="entry name" value="PTS_IIB_fructose"/>
    <property type="match status" value="1"/>
</dbReference>
<feature type="domain" description="PTS EIIB type-2" evidence="7">
    <location>
        <begin position="1"/>
        <end position="99"/>
    </location>
</feature>
<evidence type="ECO:0000256" key="5">
    <source>
        <dbReference type="ARBA" id="ARBA00022683"/>
    </source>
</evidence>
<dbReference type="GO" id="GO:0009401">
    <property type="term" value="P:phosphoenolpyruvate-dependent sugar phosphotransferase system"/>
    <property type="evidence" value="ECO:0007669"/>
    <property type="project" value="UniProtKB-KW"/>
</dbReference>